<sequence length="180" mass="21292">MKLASMPGYICHQLKNLFLYHLKIISMKYENNPMLERYVELMVEKLKEVNADDWQQPWFSPQFKGIPQNLSGRTYNNLNKAVLYFICDKYNYQTPVFITFNQAKSAGIQILKGSKAFPVMFYELSIKDKVTGQRIDRSLYESLSQADKERYKVMPFLKYYNVFNLDQTNFTKKSSIKTQK</sequence>
<evidence type="ECO:0000313" key="3">
    <source>
        <dbReference type="EMBL" id="RHN06260.1"/>
    </source>
</evidence>
<evidence type="ECO:0000313" key="2">
    <source>
        <dbReference type="EMBL" id="RGT43971.1"/>
    </source>
</evidence>
<dbReference type="EMBL" id="QRWT01000053">
    <property type="protein sequence ID" value="RGT43971.1"/>
    <property type="molecule type" value="Genomic_DNA"/>
</dbReference>
<accession>A0A3E4KXM1</accession>
<dbReference type="GO" id="GO:0003697">
    <property type="term" value="F:single-stranded DNA binding"/>
    <property type="evidence" value="ECO:0007669"/>
    <property type="project" value="InterPro"/>
</dbReference>
<evidence type="ECO:0000313" key="5">
    <source>
        <dbReference type="Proteomes" id="UP000286003"/>
    </source>
</evidence>
<evidence type="ECO:0000313" key="4">
    <source>
        <dbReference type="Proteomes" id="UP000284772"/>
    </source>
</evidence>
<dbReference type="InterPro" id="IPR013610">
    <property type="entry name" value="ArdC_N"/>
</dbReference>
<dbReference type="Proteomes" id="UP000284772">
    <property type="component" value="Unassembled WGS sequence"/>
</dbReference>
<gene>
    <name evidence="2" type="ORF">DWX27_23585</name>
    <name evidence="3" type="ORF">DWZ32_12870</name>
</gene>
<feature type="domain" description="N-terminal" evidence="1">
    <location>
        <begin position="35"/>
        <end position="163"/>
    </location>
</feature>
<proteinExistence type="predicted"/>
<reference evidence="4 5" key="1">
    <citation type="submission" date="2018-08" db="EMBL/GenBank/DDBJ databases">
        <title>A genome reference for cultivated species of the human gut microbiota.</title>
        <authorList>
            <person name="Zou Y."/>
            <person name="Xue W."/>
            <person name="Luo G."/>
        </authorList>
    </citation>
    <scope>NUCLEOTIDE SEQUENCE [LARGE SCALE GENOMIC DNA]</scope>
    <source>
        <strain evidence="2 4">AF19-10AC</strain>
        <strain evidence="3 5">AF31-23</strain>
    </source>
</reference>
<dbReference type="AlphaFoldDB" id="A0A3E4KXM1"/>
<name>A0A3E4KXM1_9BACE</name>
<dbReference type="Proteomes" id="UP000286003">
    <property type="component" value="Unassembled WGS sequence"/>
</dbReference>
<comment type="caution">
    <text evidence="3">The sequence shown here is derived from an EMBL/GenBank/DDBJ whole genome shotgun (WGS) entry which is preliminary data.</text>
</comment>
<evidence type="ECO:0000259" key="1">
    <source>
        <dbReference type="Pfam" id="PF08401"/>
    </source>
</evidence>
<dbReference type="Pfam" id="PF08401">
    <property type="entry name" value="ArdcN"/>
    <property type="match status" value="1"/>
</dbReference>
<dbReference type="EMBL" id="QRQM01000013">
    <property type="protein sequence ID" value="RHN06260.1"/>
    <property type="molecule type" value="Genomic_DNA"/>
</dbReference>
<organism evidence="3 5">
    <name type="scientific">Bacteroides intestinalis</name>
    <dbReference type="NCBI Taxonomy" id="329854"/>
    <lineage>
        <taxon>Bacteria</taxon>
        <taxon>Pseudomonadati</taxon>
        <taxon>Bacteroidota</taxon>
        <taxon>Bacteroidia</taxon>
        <taxon>Bacteroidales</taxon>
        <taxon>Bacteroidaceae</taxon>
        <taxon>Bacteroides</taxon>
    </lineage>
</organism>
<protein>
    <submittedName>
        <fullName evidence="3">DUF1738 domain-containing protein</fullName>
    </submittedName>
</protein>